<dbReference type="Pfam" id="PF00857">
    <property type="entry name" value="Isochorismatase"/>
    <property type="match status" value="1"/>
</dbReference>
<comment type="caution">
    <text evidence="3">The sequence shown here is derived from an EMBL/GenBank/DDBJ whole genome shotgun (WGS) entry which is preliminary data.</text>
</comment>
<dbReference type="SUPFAM" id="SSF52499">
    <property type="entry name" value="Isochorismatase-like hydrolases"/>
    <property type="match status" value="1"/>
</dbReference>
<evidence type="ECO:0000256" key="1">
    <source>
        <dbReference type="ARBA" id="ARBA00006336"/>
    </source>
</evidence>
<dbReference type="GeneID" id="96085931"/>
<gene>
    <name evidence="3" type="ORF">ACET3X_005609</name>
</gene>
<reference evidence="3 4" key="1">
    <citation type="submission" date="2024-09" db="EMBL/GenBank/DDBJ databases">
        <title>T2T genomes of carrot and Alternaria dauci and their utility for understanding host-pathogen interaction during carrot leaf blight disease.</title>
        <authorList>
            <person name="Liu W."/>
            <person name="Xu S."/>
            <person name="Ou C."/>
            <person name="Liu X."/>
            <person name="Zhuang F."/>
            <person name="Deng X.W."/>
        </authorList>
    </citation>
    <scope>NUCLEOTIDE SEQUENCE [LARGE SCALE GENOMIC DNA]</scope>
    <source>
        <strain evidence="3 4">A2016</strain>
    </source>
</reference>
<dbReference type="Gene3D" id="3.40.50.850">
    <property type="entry name" value="Isochorismatase-like"/>
    <property type="match status" value="1"/>
</dbReference>
<sequence>MRFYSASVLSAFSLFNSVRGDAVPFERMSLNDTALLIVDIQVGLFQMVRDVDPTVYRQAVMAHAELGNVFDLPTVITTSTETGSNGPVPQEILDMYPEAPYISRQGEINAWDNADFRAAVKATGKTSFIIGGIVTDVCTAFLALSLRAEGYTVFANVEASGALSELASTTANRRMEKAGVHLVTLFAIVGDLMRSWSTFPNPEVLVPFMNKYFPIASMLGEGHDAAMNLTSA</sequence>
<dbReference type="InterPro" id="IPR036380">
    <property type="entry name" value="Isochorismatase-like_sf"/>
</dbReference>
<protein>
    <recommendedName>
        <fullName evidence="2">Isochorismatase-like domain-containing protein</fullName>
    </recommendedName>
</protein>
<dbReference type="InterPro" id="IPR000868">
    <property type="entry name" value="Isochorismatase-like_dom"/>
</dbReference>
<feature type="domain" description="Isochorismatase-like" evidence="2">
    <location>
        <begin position="33"/>
        <end position="184"/>
    </location>
</feature>
<dbReference type="RefSeq" id="XP_069307653.1">
    <property type="nucleotide sequence ID" value="XM_069451833.1"/>
</dbReference>
<accession>A0ABR3UML7</accession>
<name>A0ABR3UML7_9PLEO</name>
<evidence type="ECO:0000259" key="2">
    <source>
        <dbReference type="Pfam" id="PF00857"/>
    </source>
</evidence>
<dbReference type="Proteomes" id="UP001578633">
    <property type="component" value="Chromosome 4"/>
</dbReference>
<dbReference type="PANTHER" id="PTHR43559:SF3">
    <property type="entry name" value="HYDROLASE YCAC-RELATED"/>
    <property type="match status" value="1"/>
</dbReference>
<evidence type="ECO:0000313" key="4">
    <source>
        <dbReference type="Proteomes" id="UP001578633"/>
    </source>
</evidence>
<organism evidence="3 4">
    <name type="scientific">Alternaria dauci</name>
    <dbReference type="NCBI Taxonomy" id="48095"/>
    <lineage>
        <taxon>Eukaryota</taxon>
        <taxon>Fungi</taxon>
        <taxon>Dikarya</taxon>
        <taxon>Ascomycota</taxon>
        <taxon>Pezizomycotina</taxon>
        <taxon>Dothideomycetes</taxon>
        <taxon>Pleosporomycetidae</taxon>
        <taxon>Pleosporales</taxon>
        <taxon>Pleosporineae</taxon>
        <taxon>Pleosporaceae</taxon>
        <taxon>Alternaria</taxon>
        <taxon>Alternaria sect. Porri</taxon>
    </lineage>
</organism>
<dbReference type="InterPro" id="IPR053152">
    <property type="entry name" value="Hydrolase_YcaC-like"/>
</dbReference>
<dbReference type="EMBL" id="JBHGVX010000004">
    <property type="protein sequence ID" value="KAL1797069.1"/>
    <property type="molecule type" value="Genomic_DNA"/>
</dbReference>
<proteinExistence type="inferred from homology"/>
<keyword evidence="4" id="KW-1185">Reference proteome</keyword>
<dbReference type="PANTHER" id="PTHR43559">
    <property type="entry name" value="HYDROLASE YCAC-RELATED"/>
    <property type="match status" value="1"/>
</dbReference>
<evidence type="ECO:0000313" key="3">
    <source>
        <dbReference type="EMBL" id="KAL1797069.1"/>
    </source>
</evidence>
<comment type="similarity">
    <text evidence="1">Belongs to the isochorismatase family.</text>
</comment>